<feature type="region of interest" description="Disordered" evidence="1">
    <location>
        <begin position="210"/>
        <end position="357"/>
    </location>
</feature>
<keyword evidence="3" id="KW-1185">Reference proteome</keyword>
<evidence type="ECO:0000313" key="3">
    <source>
        <dbReference type="Proteomes" id="UP001303373"/>
    </source>
</evidence>
<feature type="compositionally biased region" description="Basic and acidic residues" evidence="1">
    <location>
        <begin position="240"/>
        <end position="251"/>
    </location>
</feature>
<feature type="compositionally biased region" description="Basic and acidic residues" evidence="1">
    <location>
        <begin position="214"/>
        <end position="226"/>
    </location>
</feature>
<sequence>MAPKASNKSATNGPKKSVSIDCSKQKANMQAGSDQQPPQNVVSEQEVKQESAKAAQSAMAMKKKARKLREAANAAGDPEERQKLLEEALDREAEAESFGKLAKYLRTGTFQGMLAGTGLGVMPGVTLGAITGTLVGGVTSEVAGKGIQKITGNLPGWVATDKQKRTLEKMMGQVKDEKMPDEGELTDMMADWDEDAIEPGSWTETAVNIASPFMDEKKNPKEDPVEIRSALMNASKPKPKGQEAQKSDSVRRGPPRQSKGSTQSTQTTQTTSQTSTATPKPSGDDKRQPSGETAQSNGQSTTRKKPRKLESRSHNPNRAPKDTTRSKTEAKENVAPDNPSAAGVEKKKPKKLEVRGK</sequence>
<proteinExistence type="predicted"/>
<feature type="compositionally biased region" description="Polar residues" evidence="1">
    <location>
        <begin position="1"/>
        <end position="43"/>
    </location>
</feature>
<feature type="compositionally biased region" description="Polar residues" evidence="1">
    <location>
        <begin position="290"/>
        <end position="301"/>
    </location>
</feature>
<accession>A0AAQ3M676</accession>
<feature type="compositionally biased region" description="Low complexity" evidence="1">
    <location>
        <begin position="261"/>
        <end position="276"/>
    </location>
</feature>
<name>A0AAQ3M676_9PEZI</name>
<reference evidence="2 3" key="1">
    <citation type="submission" date="2023-11" db="EMBL/GenBank/DDBJ databases">
        <title>An acidophilic fungus is an integral part of prey digestion in a carnivorous sundew plant.</title>
        <authorList>
            <person name="Tsai I.J."/>
        </authorList>
    </citation>
    <scope>NUCLEOTIDE SEQUENCE [LARGE SCALE GENOMIC DNA]</scope>
    <source>
        <strain evidence="2">169a</strain>
    </source>
</reference>
<evidence type="ECO:0000313" key="2">
    <source>
        <dbReference type="EMBL" id="WPH00641.1"/>
    </source>
</evidence>
<evidence type="ECO:0000256" key="1">
    <source>
        <dbReference type="SAM" id="MobiDB-lite"/>
    </source>
</evidence>
<dbReference type="EMBL" id="CP138583">
    <property type="protein sequence ID" value="WPH00641.1"/>
    <property type="molecule type" value="Genomic_DNA"/>
</dbReference>
<feature type="region of interest" description="Disordered" evidence="1">
    <location>
        <begin position="1"/>
        <end position="81"/>
    </location>
</feature>
<protein>
    <submittedName>
        <fullName evidence="2">Uncharacterized protein</fullName>
    </submittedName>
</protein>
<gene>
    <name evidence="2" type="ORF">R9X50_00347100</name>
</gene>
<dbReference type="AlphaFoldDB" id="A0AAQ3M676"/>
<organism evidence="2 3">
    <name type="scientific">Acrodontium crateriforme</name>
    <dbReference type="NCBI Taxonomy" id="150365"/>
    <lineage>
        <taxon>Eukaryota</taxon>
        <taxon>Fungi</taxon>
        <taxon>Dikarya</taxon>
        <taxon>Ascomycota</taxon>
        <taxon>Pezizomycotina</taxon>
        <taxon>Dothideomycetes</taxon>
        <taxon>Dothideomycetidae</taxon>
        <taxon>Mycosphaerellales</taxon>
        <taxon>Teratosphaeriaceae</taxon>
        <taxon>Acrodontium</taxon>
    </lineage>
</organism>
<feature type="compositionally biased region" description="Basic and acidic residues" evidence="1">
    <location>
        <begin position="308"/>
        <end position="334"/>
    </location>
</feature>
<dbReference type="Proteomes" id="UP001303373">
    <property type="component" value="Chromosome 4"/>
</dbReference>